<dbReference type="PANTHER" id="PTHR36974:SF1">
    <property type="entry name" value="DOXX FAMILY MEMBRANE PROTEIN"/>
    <property type="match status" value="1"/>
</dbReference>
<evidence type="ECO:0000313" key="2">
    <source>
        <dbReference type="Proteomes" id="UP000198677"/>
    </source>
</evidence>
<protein>
    <submittedName>
        <fullName evidence="1">Uncharacterized membrane protein</fullName>
    </submittedName>
</protein>
<sequence>MKISPATGLAALLLGTGTLHFVSPKPFDSIVPRVLPGRARTYTHLSGAAELAIGAAIAVPRTRRLGGGLAAALFVAVFPANVQMAADWLGRSSTPLPLKAIAVGRLPLQIPLILAALKVRKGDAGA</sequence>
<dbReference type="PANTHER" id="PTHR36974">
    <property type="entry name" value="MEMBRANE PROTEIN-RELATED"/>
    <property type="match status" value="1"/>
</dbReference>
<proteinExistence type="predicted"/>
<gene>
    <name evidence="1" type="ORF">SAMN05444583_11897</name>
</gene>
<dbReference type="EMBL" id="FOAW01000018">
    <property type="protein sequence ID" value="SEL97453.1"/>
    <property type="molecule type" value="Genomic_DNA"/>
</dbReference>
<dbReference type="AlphaFoldDB" id="A0A1H7UKA4"/>
<accession>A0A1H7UKA4</accession>
<dbReference type="OrthoDB" id="3267646at2"/>
<reference evidence="2" key="1">
    <citation type="submission" date="2016-10" db="EMBL/GenBank/DDBJ databases">
        <authorList>
            <person name="Varghese N."/>
            <person name="Submissions S."/>
        </authorList>
    </citation>
    <scope>NUCLEOTIDE SEQUENCE [LARGE SCALE GENOMIC DNA]</scope>
    <source>
        <strain evidence="2">DSM 44675</strain>
    </source>
</reference>
<name>A0A1H7UKA4_9NOCA</name>
<keyword evidence="2" id="KW-1185">Reference proteome</keyword>
<dbReference type="RefSeq" id="WP_072752466.1">
    <property type="nucleotide sequence ID" value="NZ_FOAW01000018.1"/>
</dbReference>
<evidence type="ECO:0000313" key="1">
    <source>
        <dbReference type="EMBL" id="SEL97453.1"/>
    </source>
</evidence>
<organism evidence="1 2">
    <name type="scientific">Rhodococcus maanshanensis</name>
    <dbReference type="NCBI Taxonomy" id="183556"/>
    <lineage>
        <taxon>Bacteria</taxon>
        <taxon>Bacillati</taxon>
        <taxon>Actinomycetota</taxon>
        <taxon>Actinomycetes</taxon>
        <taxon>Mycobacteriales</taxon>
        <taxon>Nocardiaceae</taxon>
        <taxon>Rhodococcus</taxon>
    </lineage>
</organism>
<dbReference type="Proteomes" id="UP000198677">
    <property type="component" value="Unassembled WGS sequence"/>
</dbReference>